<evidence type="ECO:0000313" key="2">
    <source>
        <dbReference type="EMBL" id="AZG44609.1"/>
    </source>
</evidence>
<proteinExistence type="predicted"/>
<sequence length="59" mass="6059">MVAQAGNSDAGPATEARPGVTGQDNWSGTDQMSNRSRFITLSHADTKSATNFSLASSSA</sequence>
<feature type="compositionally biased region" description="Polar residues" evidence="1">
    <location>
        <begin position="22"/>
        <end position="39"/>
    </location>
</feature>
<dbReference type="KEGG" id="gom:D7316_01195"/>
<evidence type="ECO:0000256" key="1">
    <source>
        <dbReference type="SAM" id="MobiDB-lite"/>
    </source>
</evidence>
<gene>
    <name evidence="2" type="ORF">D7316_01195</name>
</gene>
<dbReference type="Proteomes" id="UP000271469">
    <property type="component" value="Chromosome"/>
</dbReference>
<evidence type="ECO:0000313" key="3">
    <source>
        <dbReference type="Proteomes" id="UP000271469"/>
    </source>
</evidence>
<feature type="region of interest" description="Disordered" evidence="1">
    <location>
        <begin position="1"/>
        <end position="42"/>
    </location>
</feature>
<protein>
    <submittedName>
        <fullName evidence="2">Uncharacterized protein</fullName>
    </submittedName>
</protein>
<accession>A0A3G8JJD9</accession>
<reference evidence="2 3" key="1">
    <citation type="submission" date="2018-11" db="EMBL/GenBank/DDBJ databases">
        <title>Gordonia insulae sp. nov., isolated from an island soil.</title>
        <authorList>
            <person name="Kim Y.S."/>
            <person name="Kim S.B."/>
        </authorList>
    </citation>
    <scope>NUCLEOTIDE SEQUENCE [LARGE SCALE GENOMIC DNA]</scope>
    <source>
        <strain evidence="2 3">MMS17-SY073</strain>
    </source>
</reference>
<dbReference type="EMBL" id="CP033972">
    <property type="protein sequence ID" value="AZG44609.1"/>
    <property type="molecule type" value="Genomic_DNA"/>
</dbReference>
<name>A0A3G8JJD9_9ACTN</name>
<keyword evidence="3" id="KW-1185">Reference proteome</keyword>
<dbReference type="AlphaFoldDB" id="A0A3G8JJD9"/>
<organism evidence="2 3">
    <name type="scientific">Gordonia insulae</name>
    <dbReference type="NCBI Taxonomy" id="2420509"/>
    <lineage>
        <taxon>Bacteria</taxon>
        <taxon>Bacillati</taxon>
        <taxon>Actinomycetota</taxon>
        <taxon>Actinomycetes</taxon>
        <taxon>Mycobacteriales</taxon>
        <taxon>Gordoniaceae</taxon>
        <taxon>Gordonia</taxon>
    </lineage>
</organism>